<accession>A0A386B059</accession>
<dbReference type="InterPro" id="IPR045455">
    <property type="entry name" value="NrS-1_pol-like_helicase"/>
</dbReference>
<evidence type="ECO:0000256" key="2">
    <source>
        <dbReference type="ARBA" id="ARBA00022840"/>
    </source>
</evidence>
<reference evidence="4" key="1">
    <citation type="submission" date="2018-07" db="EMBL/GenBank/DDBJ databases">
        <authorList>
            <person name="Quirk P.G."/>
            <person name="Krulwich T.A."/>
        </authorList>
    </citation>
    <scope>NUCLEOTIDE SEQUENCE</scope>
</reference>
<sequence length="274" mass="30959">MNFAAGVLQKLELDRFLFFLGPANSGKSTAIQFFDSLFITNSVVTKTFAEMGSPFGLSDIPEKEPRLIVIRDSESKSSEKATSIIKSLSSNGEPVPIQRKFKNSVDYIFKGGLIIASNYSNIFQRTGRGVLEKRMIPIEFNKVILPNEQKAIEDLFPQNELGCFISLTLQFNRNFVLETLRMALLQENLVRQEGSFVFSGFFSKERRGNKKNLAGEYEKFLEEIYPNQTLATSVINLARFSAPWGGLQCTLLSIVYLDRGVVRAVEGWSPEKYY</sequence>
<proteinExistence type="predicted"/>
<reference evidence="4" key="2">
    <citation type="journal article" date="2019" name="Mol. Phylogenet. Evol.">
        <title>Reassessment of the classification of bryopsidales (chlorophyta) based on chloroplast phylogenomic analyses.</title>
        <authorList>
            <person name="Cremen M.C."/>
            <person name="Leliaert F."/>
            <person name="West J."/>
            <person name="Lam D.W."/>
            <person name="Shimada S."/>
            <person name="Lopez-Bautista J.M."/>
            <person name="Verbruggen H."/>
        </authorList>
    </citation>
    <scope>NUCLEOTIDE SEQUENCE</scope>
</reference>
<dbReference type="SUPFAM" id="SSF52540">
    <property type="entry name" value="P-loop containing nucleoside triphosphate hydrolases"/>
    <property type="match status" value="1"/>
</dbReference>
<dbReference type="RefSeq" id="YP_009519162.1">
    <property type="nucleotide sequence ID" value="NC_039523.1"/>
</dbReference>
<keyword evidence="1" id="KW-0547">Nucleotide-binding</keyword>
<evidence type="ECO:0000259" key="3">
    <source>
        <dbReference type="PROSITE" id="PS51206"/>
    </source>
</evidence>
<keyword evidence="4" id="KW-0934">Plastid</keyword>
<gene>
    <name evidence="4" type="primary">orf274</name>
</gene>
<name>A0A386B059_9CHLO</name>
<dbReference type="AlphaFoldDB" id="A0A386B059"/>
<keyword evidence="2" id="KW-0067">ATP-binding</keyword>
<evidence type="ECO:0000313" key="4">
    <source>
        <dbReference type="EMBL" id="AYC65085.1"/>
    </source>
</evidence>
<dbReference type="EMBL" id="MH591106">
    <property type="protein sequence ID" value="AYC65085.1"/>
    <property type="molecule type" value="Genomic_DNA"/>
</dbReference>
<geneLocation type="chloroplast" evidence="4"/>
<organism evidence="4">
    <name type="scientific">Caulerpa verticillata</name>
    <dbReference type="NCBI Taxonomy" id="177082"/>
    <lineage>
        <taxon>Eukaryota</taxon>
        <taxon>Viridiplantae</taxon>
        <taxon>Chlorophyta</taxon>
        <taxon>core chlorophytes</taxon>
        <taxon>Ulvophyceae</taxon>
        <taxon>TCBD clade</taxon>
        <taxon>Bryopsidales</taxon>
        <taxon>Halimedineae</taxon>
        <taxon>Caulerpaceae</taxon>
        <taxon>Caulerpa</taxon>
    </lineage>
</organism>
<protein>
    <recommendedName>
        <fullName evidence="3">SF3 helicase domain-containing protein</fullName>
    </recommendedName>
</protein>
<dbReference type="InterPro" id="IPR014015">
    <property type="entry name" value="Helicase_SF3_DNA-vir"/>
</dbReference>
<feature type="domain" description="SF3 helicase" evidence="3">
    <location>
        <begin position="1"/>
        <end position="153"/>
    </location>
</feature>
<dbReference type="Pfam" id="PF19263">
    <property type="entry name" value="DUF5906"/>
    <property type="match status" value="1"/>
</dbReference>
<dbReference type="PROSITE" id="PS51206">
    <property type="entry name" value="SF3_HELICASE_1"/>
    <property type="match status" value="1"/>
</dbReference>
<dbReference type="GO" id="GO:0005524">
    <property type="term" value="F:ATP binding"/>
    <property type="evidence" value="ECO:0007669"/>
    <property type="project" value="UniProtKB-KW"/>
</dbReference>
<keyword evidence="4" id="KW-0150">Chloroplast</keyword>
<dbReference type="InterPro" id="IPR027417">
    <property type="entry name" value="P-loop_NTPase"/>
</dbReference>
<dbReference type="Gene3D" id="3.40.50.300">
    <property type="entry name" value="P-loop containing nucleotide triphosphate hydrolases"/>
    <property type="match status" value="1"/>
</dbReference>
<dbReference type="GeneID" id="38279026"/>
<evidence type="ECO:0000256" key="1">
    <source>
        <dbReference type="ARBA" id="ARBA00022741"/>
    </source>
</evidence>